<protein>
    <recommendedName>
        <fullName evidence="1">Phage neck terminator protein gp12-like domain-containing protein</fullName>
    </recommendedName>
</protein>
<proteinExistence type="predicted"/>
<gene>
    <name evidence="2" type="ORF">MM415B03652_0002</name>
</gene>
<evidence type="ECO:0000259" key="1">
    <source>
        <dbReference type="Pfam" id="PF23961"/>
    </source>
</evidence>
<dbReference type="InterPro" id="IPR057087">
    <property type="entry name" value="Gp12-like"/>
</dbReference>
<feature type="domain" description="Phage neck terminator protein gp12-like" evidence="1">
    <location>
        <begin position="119"/>
        <end position="210"/>
    </location>
</feature>
<dbReference type="AlphaFoldDB" id="A0A6M3LL66"/>
<sequence length="223" mass="24703">MSRSVYSPTSYEQGVYTWLRLVMAEYDTALHTVVVYPQFQSAPRPQPPCCSFQVLSGVPSAGWGKVTSTPRTTSSTLLATLDDGIPWGIPQAGAVIAEADRAHFLGLMSWAGTRFTGRANRRYSSLLSVNTFGPQHRNMMRDLIESIEQEDVREIFLQYRAWVTGVSGGPRDLTLILDTNAEGRTQADFRLVYGHEREYSAEVIETASATLEVDGVESTSDTR</sequence>
<name>A0A6M3LL66_9ZZZZ</name>
<organism evidence="2">
    <name type="scientific">viral metagenome</name>
    <dbReference type="NCBI Taxonomy" id="1070528"/>
    <lineage>
        <taxon>unclassified sequences</taxon>
        <taxon>metagenomes</taxon>
        <taxon>organismal metagenomes</taxon>
    </lineage>
</organism>
<reference evidence="2" key="1">
    <citation type="submission" date="2020-03" db="EMBL/GenBank/DDBJ databases">
        <title>The deep terrestrial virosphere.</title>
        <authorList>
            <person name="Holmfeldt K."/>
            <person name="Nilsson E."/>
            <person name="Simone D."/>
            <person name="Lopez-Fernandez M."/>
            <person name="Wu X."/>
            <person name="de Brujin I."/>
            <person name="Lundin D."/>
            <person name="Andersson A."/>
            <person name="Bertilsson S."/>
            <person name="Dopson M."/>
        </authorList>
    </citation>
    <scope>NUCLEOTIDE SEQUENCE</scope>
    <source>
        <strain evidence="2">MM415B03652</strain>
    </source>
</reference>
<dbReference type="EMBL" id="MT143286">
    <property type="protein sequence ID" value="QJA95099.1"/>
    <property type="molecule type" value="Genomic_DNA"/>
</dbReference>
<accession>A0A6M3LL66</accession>
<evidence type="ECO:0000313" key="2">
    <source>
        <dbReference type="EMBL" id="QJA95099.1"/>
    </source>
</evidence>
<dbReference type="Pfam" id="PF23961">
    <property type="entry name" value="Phage_tail_terminator_9"/>
    <property type="match status" value="1"/>
</dbReference>